<dbReference type="AlphaFoldDB" id="A0A9P0MEB8"/>
<name>A0A9P0MEB8_ACAOB</name>
<proteinExistence type="predicted"/>
<dbReference type="Gene3D" id="2.60.200.20">
    <property type="match status" value="1"/>
</dbReference>
<evidence type="ECO:0000256" key="1">
    <source>
        <dbReference type="SAM" id="MobiDB-lite"/>
    </source>
</evidence>
<feature type="compositionally biased region" description="Polar residues" evidence="1">
    <location>
        <begin position="216"/>
        <end position="233"/>
    </location>
</feature>
<dbReference type="InterPro" id="IPR008984">
    <property type="entry name" value="SMAD_FHA_dom_sf"/>
</dbReference>
<dbReference type="SUPFAM" id="SSF49879">
    <property type="entry name" value="SMAD/FHA domain"/>
    <property type="match status" value="1"/>
</dbReference>
<feature type="region of interest" description="Disordered" evidence="1">
    <location>
        <begin position="162"/>
        <end position="238"/>
    </location>
</feature>
<sequence>MASSTSIDGDGDTFGSLIFMRKKDGYPVPFDLRPGQVTFGGGDNADIRLKIADERLRDMHCFIYIDENGVATVVNKAGDDTVKVNDGPVKKMHVLDHQDAIDVFGKIFLYENENLRCDEVQTGNAVPGSISSRHTIHVLAQKTSPTKSPTLNPRQVYAPVVEDASPATPPNSKGDDAIKTPLNTPGLFEDLRKSVLQSRTRRSGKKEEPAVEESEQNINNKRGRNSSIASQSSVKKRRTITYSVEDASEVEMVEESVESFNN</sequence>
<dbReference type="OrthoDB" id="6770339at2759"/>
<dbReference type="Proteomes" id="UP001152888">
    <property type="component" value="Unassembled WGS sequence"/>
</dbReference>
<evidence type="ECO:0000313" key="3">
    <source>
        <dbReference type="Proteomes" id="UP001152888"/>
    </source>
</evidence>
<reference evidence="2" key="1">
    <citation type="submission" date="2022-03" db="EMBL/GenBank/DDBJ databases">
        <authorList>
            <person name="Sayadi A."/>
        </authorList>
    </citation>
    <scope>NUCLEOTIDE SEQUENCE</scope>
</reference>
<evidence type="ECO:0008006" key="4">
    <source>
        <dbReference type="Google" id="ProtNLM"/>
    </source>
</evidence>
<organism evidence="2 3">
    <name type="scientific">Acanthoscelides obtectus</name>
    <name type="common">Bean weevil</name>
    <name type="synonym">Bruchus obtectus</name>
    <dbReference type="NCBI Taxonomy" id="200917"/>
    <lineage>
        <taxon>Eukaryota</taxon>
        <taxon>Metazoa</taxon>
        <taxon>Ecdysozoa</taxon>
        <taxon>Arthropoda</taxon>
        <taxon>Hexapoda</taxon>
        <taxon>Insecta</taxon>
        <taxon>Pterygota</taxon>
        <taxon>Neoptera</taxon>
        <taxon>Endopterygota</taxon>
        <taxon>Coleoptera</taxon>
        <taxon>Polyphaga</taxon>
        <taxon>Cucujiformia</taxon>
        <taxon>Chrysomeloidea</taxon>
        <taxon>Chrysomelidae</taxon>
        <taxon>Bruchinae</taxon>
        <taxon>Bruchini</taxon>
        <taxon>Acanthoscelides</taxon>
    </lineage>
</organism>
<protein>
    <recommendedName>
        <fullName evidence="4">FHA domain-containing protein</fullName>
    </recommendedName>
</protein>
<dbReference type="EMBL" id="CAKOFQ010008547">
    <property type="protein sequence ID" value="CAH2014735.1"/>
    <property type="molecule type" value="Genomic_DNA"/>
</dbReference>
<evidence type="ECO:0000313" key="2">
    <source>
        <dbReference type="EMBL" id="CAH2014735.1"/>
    </source>
</evidence>
<accession>A0A9P0MEB8</accession>
<comment type="caution">
    <text evidence="2">The sequence shown here is derived from an EMBL/GenBank/DDBJ whole genome shotgun (WGS) entry which is preliminary data.</text>
</comment>
<keyword evidence="3" id="KW-1185">Reference proteome</keyword>
<gene>
    <name evidence="2" type="ORF">ACAOBT_LOCUS34328</name>
</gene>